<dbReference type="GeneID" id="58978856"/>
<dbReference type="InterPro" id="IPR018449">
    <property type="entry name" value="NIL_domain"/>
</dbReference>
<dbReference type="EMBL" id="CP104550">
    <property type="protein sequence ID" value="UXH31156.1"/>
    <property type="molecule type" value="Genomic_DNA"/>
</dbReference>
<dbReference type="InterPro" id="IPR017900">
    <property type="entry name" value="4Fe4S_Fe_S_CS"/>
</dbReference>
<keyword evidence="4" id="KW-0411">Iron-sulfur</keyword>
<dbReference type="GO" id="GO:0046872">
    <property type="term" value="F:metal ion binding"/>
    <property type="evidence" value="ECO:0007669"/>
    <property type="project" value="UniProtKB-KW"/>
</dbReference>
<dbReference type="GeneID" id="75106849"/>
<reference evidence="6 8" key="2">
    <citation type="submission" date="2023-12" db="EMBL/GenBank/DDBJ databases">
        <title>Phenotypic and Genomic Characterization of Methanothermobacter wolfeii Strain BSEL, a CO2-Capturing Archaeon with Minimal Nutrient Requirements.</title>
        <authorList>
            <person name="Ale Enriquez F."/>
            <person name="Ahring B.K."/>
        </authorList>
    </citation>
    <scope>NUCLEOTIDE SEQUENCE [LARGE SCALE GENOMIC DNA]</scope>
    <source>
        <strain evidence="6 8">BSEL-1</strain>
    </source>
</reference>
<dbReference type="InterPro" id="IPR045865">
    <property type="entry name" value="ACT-like_dom_sf"/>
</dbReference>
<dbReference type="SUPFAM" id="SSF54862">
    <property type="entry name" value="4Fe-4S ferredoxins"/>
    <property type="match status" value="1"/>
</dbReference>
<feature type="domain" description="4Fe-4S ferredoxin-type" evidence="5">
    <location>
        <begin position="70"/>
        <end position="99"/>
    </location>
</feature>
<dbReference type="InterPro" id="IPR017896">
    <property type="entry name" value="4Fe4S_Fe-S-bd"/>
</dbReference>
<evidence type="ECO:0000313" key="6">
    <source>
        <dbReference type="EMBL" id="MEJ8542836.1"/>
    </source>
</evidence>
<dbReference type="AlphaFoldDB" id="A0A9E7RSM4"/>
<dbReference type="PROSITE" id="PS51379">
    <property type="entry name" value="4FE4S_FER_2"/>
    <property type="match status" value="2"/>
</dbReference>
<organism evidence="7">
    <name type="scientific">Methanothermobacter wolfeii</name>
    <name type="common">Methanobacterium wolfei</name>
    <dbReference type="NCBI Taxonomy" id="145261"/>
    <lineage>
        <taxon>Archaea</taxon>
        <taxon>Methanobacteriati</taxon>
        <taxon>Methanobacteriota</taxon>
        <taxon>Methanomada group</taxon>
        <taxon>Methanobacteria</taxon>
        <taxon>Methanobacteriales</taxon>
        <taxon>Methanobacteriaceae</taxon>
        <taxon>Methanothermobacter</taxon>
    </lineage>
</organism>
<dbReference type="KEGG" id="mwo:MWSIV6_1230"/>
<keyword evidence="3" id="KW-0408">Iron</keyword>
<dbReference type="Pfam" id="PF14697">
    <property type="entry name" value="Fer4_21"/>
    <property type="match status" value="1"/>
</dbReference>
<evidence type="ECO:0000259" key="5">
    <source>
        <dbReference type="PROSITE" id="PS51379"/>
    </source>
</evidence>
<dbReference type="Gene3D" id="3.30.70.20">
    <property type="match status" value="2"/>
</dbReference>
<keyword evidence="2" id="KW-0479">Metal-binding</keyword>
<evidence type="ECO:0000313" key="8">
    <source>
        <dbReference type="Proteomes" id="UP001369247"/>
    </source>
</evidence>
<dbReference type="PANTHER" id="PTHR24960">
    <property type="entry name" value="PHOTOSYSTEM I IRON-SULFUR CENTER-RELATED"/>
    <property type="match status" value="1"/>
</dbReference>
<dbReference type="RefSeq" id="WP_074359174.1">
    <property type="nucleotide sequence ID" value="NZ_CP104550.1"/>
</dbReference>
<keyword evidence="1" id="KW-0004">4Fe-4S</keyword>
<protein>
    <submittedName>
        <fullName evidence="7">4Fe-4S binding protein</fullName>
    </submittedName>
</protein>
<evidence type="ECO:0000256" key="4">
    <source>
        <dbReference type="ARBA" id="ARBA00023014"/>
    </source>
</evidence>
<gene>
    <name evidence="7" type="ORF">N5910_06315</name>
    <name evidence="6" type="ORF">U2150_04960</name>
</gene>
<evidence type="ECO:0000256" key="1">
    <source>
        <dbReference type="ARBA" id="ARBA00022485"/>
    </source>
</evidence>
<dbReference type="Gene3D" id="3.30.70.260">
    <property type="match status" value="1"/>
</dbReference>
<evidence type="ECO:0000256" key="3">
    <source>
        <dbReference type="ARBA" id="ARBA00023004"/>
    </source>
</evidence>
<feature type="domain" description="4Fe-4S ferredoxin-type" evidence="5">
    <location>
        <begin position="100"/>
        <end position="128"/>
    </location>
</feature>
<dbReference type="GO" id="GO:0051539">
    <property type="term" value="F:4 iron, 4 sulfur cluster binding"/>
    <property type="evidence" value="ECO:0007669"/>
    <property type="project" value="UniProtKB-KW"/>
</dbReference>
<name>A0A9E7RSM4_METWO</name>
<dbReference type="PANTHER" id="PTHR24960:SF79">
    <property type="entry name" value="PHOTOSYSTEM I IRON-SULFUR CENTER"/>
    <property type="match status" value="1"/>
</dbReference>
<dbReference type="Proteomes" id="UP001065373">
    <property type="component" value="Chromosome"/>
</dbReference>
<dbReference type="Pfam" id="PF09383">
    <property type="entry name" value="NIL"/>
    <property type="match status" value="1"/>
</dbReference>
<dbReference type="PROSITE" id="PS00198">
    <property type="entry name" value="4FE4S_FER_1"/>
    <property type="match status" value="2"/>
</dbReference>
<dbReference type="Proteomes" id="UP001369247">
    <property type="component" value="Unassembled WGS sequence"/>
</dbReference>
<dbReference type="InterPro" id="IPR050157">
    <property type="entry name" value="PSI_iron-sulfur_center"/>
</dbReference>
<dbReference type="SMART" id="SM00930">
    <property type="entry name" value="NIL"/>
    <property type="match status" value="1"/>
</dbReference>
<reference evidence="7" key="1">
    <citation type="submission" date="2022-09" db="EMBL/GenBank/DDBJ databases">
        <title>Characterization of three MwoI isoschizomers from sequenced genome and metagenomes.</title>
        <authorList>
            <person name="Fomenkov A."/>
            <person name="Xu S.Y."/>
            <person name="Roberts R.J."/>
        </authorList>
    </citation>
    <scope>NUCLEOTIDE SEQUENCE</scope>
    <source>
        <strain evidence="7">DSM 2970</strain>
    </source>
</reference>
<evidence type="ECO:0000313" key="7">
    <source>
        <dbReference type="EMBL" id="UXH31156.1"/>
    </source>
</evidence>
<dbReference type="SUPFAM" id="SSF55021">
    <property type="entry name" value="ACT-like"/>
    <property type="match status" value="1"/>
</dbReference>
<accession>A0A9E7RSM4</accession>
<evidence type="ECO:0000256" key="2">
    <source>
        <dbReference type="ARBA" id="ARBA00022723"/>
    </source>
</evidence>
<sequence length="128" mass="14277">MKAWLKFSPRIVNKSIISEAIKKYDIDFNILRANITPRGGKMLVEISGPDEGKGIKFIEEAGIEVQPAMRVVKKDRDKCVDCGACLSLCPVNAICMEDDWEVKIDDQKCIGCSFCVNSCPTKAIMLFE</sequence>
<keyword evidence="8" id="KW-1185">Reference proteome</keyword>
<proteinExistence type="predicted"/>
<dbReference type="EMBL" id="JAXUHJ010000008">
    <property type="protein sequence ID" value="MEJ8542836.1"/>
    <property type="molecule type" value="Genomic_DNA"/>
</dbReference>
<dbReference type="GO" id="GO:0016491">
    <property type="term" value="F:oxidoreductase activity"/>
    <property type="evidence" value="ECO:0007669"/>
    <property type="project" value="UniProtKB-ARBA"/>
</dbReference>